<evidence type="ECO:0000313" key="7">
    <source>
        <dbReference type="EMBL" id="QDA55937.1"/>
    </source>
</evidence>
<dbReference type="InterPro" id="IPR011047">
    <property type="entry name" value="Quinoprotein_ADH-like_sf"/>
</dbReference>
<sequence>MRSPLRLIAATALAVALLSGCSTVKNLLDGRGKDRSKDPTPLVQIAPSVTVSKLWSASVGKGEERLGIAQRPAIADGHVYAAAVEGGVSAFDLRSGQSLWRYASELPLTGGPGAGDGLVVVGSLEGDVIALDAATGAEKWKSKVANEVLVAPAIGGGMVFVHSNDGRVTALDAASGERRWFYSADVPSLTVRGNGAITLGPGIVFVGNDNGTLTALSMTDGGVVWTTPVAQPDGRSELERMADVDGPAVLDNTTLFATSYKNHTVAIDGPSGQLMWDRENGGPRGLGLSNSAVVVTDPTGKVWGLDKNTGGSLWQQDGLAYRNTSAPAVQGDYAVVGDFEGVLHWLRLNDGAFAARSSVGGAINGQPAVADGILVVQTVEGQLAAFALQ</sequence>
<evidence type="ECO:0000256" key="2">
    <source>
        <dbReference type="ARBA" id="ARBA00023136"/>
    </source>
</evidence>
<keyword evidence="8" id="KW-1185">Reference proteome</keyword>
<evidence type="ECO:0000313" key="8">
    <source>
        <dbReference type="Proteomes" id="UP000308149"/>
    </source>
</evidence>
<feature type="signal peptide" evidence="5">
    <location>
        <begin position="1"/>
        <end position="24"/>
    </location>
</feature>
<keyword evidence="1 4" id="KW-0732">Signal</keyword>
<dbReference type="GO" id="GO:0051205">
    <property type="term" value="P:protein insertion into membrane"/>
    <property type="evidence" value="ECO:0007669"/>
    <property type="project" value="UniProtKB-UniRule"/>
</dbReference>
<comment type="subcellular location">
    <subcellularLocation>
        <location evidence="4">Cell outer membrane</location>
        <topology evidence="4">Lipid-anchor</topology>
    </subcellularLocation>
</comment>
<dbReference type="AlphaFoldDB" id="A0A5B7ZM29"/>
<proteinExistence type="inferred from homology"/>
<evidence type="ECO:0000256" key="5">
    <source>
        <dbReference type="SAM" id="SignalP"/>
    </source>
</evidence>
<keyword evidence="3 4" id="KW-0998">Cell outer membrane</keyword>
<dbReference type="SUPFAM" id="SSF50998">
    <property type="entry name" value="Quinoprotein alcohol dehydrogenase-like"/>
    <property type="match status" value="1"/>
</dbReference>
<dbReference type="EMBL" id="CP040871">
    <property type="protein sequence ID" value="QDA55937.1"/>
    <property type="molecule type" value="Genomic_DNA"/>
</dbReference>
<dbReference type="InterPro" id="IPR015943">
    <property type="entry name" value="WD40/YVTN_repeat-like_dom_sf"/>
</dbReference>
<dbReference type="GO" id="GO:0009279">
    <property type="term" value="C:cell outer membrane"/>
    <property type="evidence" value="ECO:0007669"/>
    <property type="project" value="UniProtKB-SubCell"/>
</dbReference>
<dbReference type="InterPro" id="IPR017687">
    <property type="entry name" value="BamB"/>
</dbReference>
<dbReference type="OrthoDB" id="5173551at2"/>
<dbReference type="NCBIfam" id="TIGR03300">
    <property type="entry name" value="assembly_YfgL"/>
    <property type="match status" value="1"/>
</dbReference>
<keyword evidence="4" id="KW-0449">Lipoprotein</keyword>
<keyword evidence="4" id="KW-0564">Palmitate</keyword>
<comment type="similarity">
    <text evidence="4">Belongs to the BamB family.</text>
</comment>
<dbReference type="PANTHER" id="PTHR34512">
    <property type="entry name" value="CELL SURFACE PROTEIN"/>
    <property type="match status" value="1"/>
</dbReference>
<protein>
    <recommendedName>
        <fullName evidence="4">Outer membrane protein assembly factor BamB</fullName>
    </recommendedName>
</protein>
<feature type="domain" description="Pyrrolo-quinoline quinone repeat" evidence="6">
    <location>
        <begin position="85"/>
        <end position="316"/>
    </location>
</feature>
<comment type="subunit">
    <text evidence="4">Part of the Bam complex.</text>
</comment>
<evidence type="ECO:0000256" key="3">
    <source>
        <dbReference type="ARBA" id="ARBA00023237"/>
    </source>
</evidence>
<dbReference type="SMART" id="SM00564">
    <property type="entry name" value="PQQ"/>
    <property type="match status" value="7"/>
</dbReference>
<comment type="function">
    <text evidence="4">Part of the outer membrane protein assembly complex, which is involved in assembly and insertion of beta-barrel proteins into the outer membrane.</text>
</comment>
<dbReference type="InterPro" id="IPR018391">
    <property type="entry name" value="PQQ_b-propeller_rpt"/>
</dbReference>
<organism evidence="7 8">
    <name type="scientific">Thermomonas aquatica</name>
    <dbReference type="NCBI Taxonomy" id="2202149"/>
    <lineage>
        <taxon>Bacteria</taxon>
        <taxon>Pseudomonadati</taxon>
        <taxon>Pseudomonadota</taxon>
        <taxon>Gammaproteobacteria</taxon>
        <taxon>Lysobacterales</taxon>
        <taxon>Lysobacteraceae</taxon>
        <taxon>Thermomonas</taxon>
    </lineage>
</organism>
<evidence type="ECO:0000259" key="6">
    <source>
        <dbReference type="Pfam" id="PF13360"/>
    </source>
</evidence>
<dbReference type="HAMAP" id="MF_00923">
    <property type="entry name" value="OM_assembly_BamB"/>
    <property type="match status" value="1"/>
</dbReference>
<gene>
    <name evidence="4 7" type="primary">bamB</name>
    <name evidence="7" type="ORF">FHQ07_00680</name>
</gene>
<dbReference type="Proteomes" id="UP000308149">
    <property type="component" value="Chromosome"/>
</dbReference>
<evidence type="ECO:0000256" key="1">
    <source>
        <dbReference type="ARBA" id="ARBA00022729"/>
    </source>
</evidence>
<keyword evidence="2 4" id="KW-0472">Membrane</keyword>
<dbReference type="Gene3D" id="2.130.10.10">
    <property type="entry name" value="YVTN repeat-like/Quinoprotein amine dehydrogenase"/>
    <property type="match status" value="1"/>
</dbReference>
<name>A0A5B7ZM29_9GAMM</name>
<dbReference type="GO" id="GO:0043165">
    <property type="term" value="P:Gram-negative-bacterium-type cell outer membrane assembly"/>
    <property type="evidence" value="ECO:0007669"/>
    <property type="project" value="UniProtKB-UniRule"/>
</dbReference>
<dbReference type="RefSeq" id="WP_139714825.1">
    <property type="nucleotide sequence ID" value="NZ_CP040871.1"/>
</dbReference>
<dbReference type="PROSITE" id="PS51257">
    <property type="entry name" value="PROKAR_LIPOPROTEIN"/>
    <property type="match status" value="1"/>
</dbReference>
<dbReference type="PANTHER" id="PTHR34512:SF30">
    <property type="entry name" value="OUTER MEMBRANE PROTEIN ASSEMBLY FACTOR BAMB"/>
    <property type="match status" value="1"/>
</dbReference>
<reference evidence="7 8" key="1">
    <citation type="submission" date="2019-06" db="EMBL/GenBank/DDBJ databases">
        <title>Thermomonas aquatica sp. nov., isolated from an industrial wastewater treatment plant.</title>
        <authorList>
            <person name="Jeon J.H."/>
            <person name="Park D.-S."/>
        </authorList>
    </citation>
    <scope>NUCLEOTIDE SEQUENCE [LARGE SCALE GENOMIC DNA]</scope>
    <source>
        <strain evidence="7 8">SY21</strain>
    </source>
</reference>
<dbReference type="InterPro" id="IPR002372">
    <property type="entry name" value="PQQ_rpt_dom"/>
</dbReference>
<feature type="chain" id="PRO_5023362329" description="Outer membrane protein assembly factor BamB" evidence="5">
    <location>
        <begin position="25"/>
        <end position="389"/>
    </location>
</feature>
<accession>A0A5B7ZM29</accession>
<evidence type="ECO:0000256" key="4">
    <source>
        <dbReference type="HAMAP-Rule" id="MF_00923"/>
    </source>
</evidence>
<dbReference type="Pfam" id="PF13360">
    <property type="entry name" value="PQQ_2"/>
    <property type="match status" value="1"/>
</dbReference>
<dbReference type="KEGG" id="thes:FHQ07_00680"/>